<evidence type="ECO:0000256" key="2">
    <source>
        <dbReference type="PROSITE-ProRule" id="PRU00708"/>
    </source>
</evidence>
<organism evidence="4 5">
    <name type="scientific">Escallonia herrerae</name>
    <dbReference type="NCBI Taxonomy" id="1293975"/>
    <lineage>
        <taxon>Eukaryota</taxon>
        <taxon>Viridiplantae</taxon>
        <taxon>Streptophyta</taxon>
        <taxon>Embryophyta</taxon>
        <taxon>Tracheophyta</taxon>
        <taxon>Spermatophyta</taxon>
        <taxon>Magnoliopsida</taxon>
        <taxon>eudicotyledons</taxon>
        <taxon>Gunneridae</taxon>
        <taxon>Pentapetalae</taxon>
        <taxon>asterids</taxon>
        <taxon>campanulids</taxon>
        <taxon>Escalloniales</taxon>
        <taxon>Escalloniaceae</taxon>
        <taxon>Escallonia</taxon>
    </lineage>
</organism>
<reference evidence="4" key="1">
    <citation type="submission" date="2022-12" db="EMBL/GenBank/DDBJ databases">
        <title>Draft genome assemblies for two species of Escallonia (Escalloniales).</title>
        <authorList>
            <person name="Chanderbali A."/>
            <person name="Dervinis C."/>
            <person name="Anghel I."/>
            <person name="Soltis D."/>
            <person name="Soltis P."/>
            <person name="Zapata F."/>
        </authorList>
    </citation>
    <scope>NUCLEOTIDE SEQUENCE</scope>
    <source>
        <strain evidence="4">UCBG64.0493</strain>
        <tissue evidence="4">Leaf</tissue>
    </source>
</reference>
<evidence type="ECO:0000256" key="1">
    <source>
        <dbReference type="ARBA" id="ARBA00022737"/>
    </source>
</evidence>
<dbReference type="Proteomes" id="UP001188597">
    <property type="component" value="Unassembled WGS sequence"/>
</dbReference>
<feature type="repeat" description="PPR" evidence="2">
    <location>
        <begin position="324"/>
        <end position="358"/>
    </location>
</feature>
<evidence type="ECO:0000259" key="3">
    <source>
        <dbReference type="Pfam" id="PF23276"/>
    </source>
</evidence>
<feature type="repeat" description="PPR" evidence="2">
    <location>
        <begin position="222"/>
        <end position="256"/>
    </location>
</feature>
<dbReference type="PANTHER" id="PTHR46862">
    <property type="entry name" value="OS07G0661900 PROTEIN"/>
    <property type="match status" value="1"/>
</dbReference>
<dbReference type="Gene3D" id="1.25.40.10">
    <property type="entry name" value="Tetratricopeptide repeat domain"/>
    <property type="match status" value="3"/>
</dbReference>
<keyword evidence="5" id="KW-1185">Reference proteome</keyword>
<dbReference type="Pfam" id="PF23276">
    <property type="entry name" value="TPR_24"/>
    <property type="match status" value="1"/>
</dbReference>
<comment type="caution">
    <text evidence="4">The sequence shown here is derived from an EMBL/GenBank/DDBJ whole genome shotgun (WGS) entry which is preliminary data.</text>
</comment>
<evidence type="ECO:0000313" key="4">
    <source>
        <dbReference type="EMBL" id="KAK3013242.1"/>
    </source>
</evidence>
<dbReference type="NCBIfam" id="TIGR00756">
    <property type="entry name" value="PPR"/>
    <property type="match status" value="3"/>
</dbReference>
<feature type="repeat" description="PPR" evidence="2">
    <location>
        <begin position="359"/>
        <end position="393"/>
    </location>
</feature>
<dbReference type="InterPro" id="IPR011990">
    <property type="entry name" value="TPR-like_helical_dom_sf"/>
</dbReference>
<sequence length="474" mass="53957">MKWQAQKVERQASIKVSDDLSKSGLNAMISLVFGMYNGVDVLRSTLNTQNFTSVLFARIMNSFQFRRISTLLDSAKKAPNSSQSKSIRRNWDPIPLPQRTLAEPRGQDLDYVNVAHSHLVHSDWTKLDKLVVGLTAFRVKHILLKVQKDYVISYEFFKWVQLKNPSSLTLETHSIIAHVLTKNHKFKSTESILRKILEPGSIDLPLKLFDAVLHSYRMCESSPRVFDALFKTYAHMKKFRNAMDTFYWMKDYGFLPTVESCNAYMRVLIDSNRADIALAFYKEIRSSRILLNVYTLNMAVHAHCKLGKVEKAVEEMQKNGIEADILTYNALILGLCKEGKTKKAAYLVKELDRKNLVPNSSTFSALISGQCVRRNPDRAFQLYKSMIRSGCRPNEPTLKMLLSTFCENGDYDGAVQVLREMLERSITPDSAIFSELCNGLHQYGKDEMVLKLSKEVDAKHVMPEGSGKAKSLNS</sequence>
<dbReference type="PROSITE" id="PS51375">
    <property type="entry name" value="PPR"/>
    <property type="match status" value="4"/>
</dbReference>
<keyword evidence="1" id="KW-0677">Repeat</keyword>
<dbReference type="Pfam" id="PF13041">
    <property type="entry name" value="PPR_2"/>
    <property type="match status" value="1"/>
</dbReference>
<accession>A0AA88VQJ5</accession>
<dbReference type="InterPro" id="IPR057027">
    <property type="entry name" value="TPR_mt"/>
</dbReference>
<evidence type="ECO:0000313" key="5">
    <source>
        <dbReference type="Proteomes" id="UP001188597"/>
    </source>
</evidence>
<dbReference type="Pfam" id="PF12854">
    <property type="entry name" value="PPR_1"/>
    <property type="match status" value="1"/>
</dbReference>
<feature type="domain" description="Pentatricopeptide repeat-containing protein-mitochondrial" evidence="3">
    <location>
        <begin position="226"/>
        <end position="314"/>
    </location>
</feature>
<dbReference type="PANTHER" id="PTHR46862:SF5">
    <property type="entry name" value="OS02G0170000 PROTEIN"/>
    <property type="match status" value="1"/>
</dbReference>
<dbReference type="InterPro" id="IPR002885">
    <property type="entry name" value="PPR_rpt"/>
</dbReference>
<proteinExistence type="predicted"/>
<name>A0AA88VQJ5_9ASTE</name>
<gene>
    <name evidence="4" type="ORF">RJ639_009060</name>
</gene>
<dbReference type="AlphaFoldDB" id="A0AA88VQJ5"/>
<feature type="repeat" description="PPR" evidence="2">
    <location>
        <begin position="394"/>
        <end position="428"/>
    </location>
</feature>
<protein>
    <recommendedName>
        <fullName evidence="3">Pentatricopeptide repeat-containing protein-mitochondrial domain-containing protein</fullName>
    </recommendedName>
</protein>
<dbReference type="EMBL" id="JAVXUP010001314">
    <property type="protein sequence ID" value="KAK3013242.1"/>
    <property type="molecule type" value="Genomic_DNA"/>
</dbReference>